<feature type="compositionally biased region" description="Basic residues" evidence="1">
    <location>
        <begin position="188"/>
        <end position="206"/>
    </location>
</feature>
<sequence>EFRPEVGNPLRHGAEPSRRADDGHLLAAVEGQDHLPGNTGGRSGRERGHGAALAPGFRGPRAGHKHLHKLARWEHIRDARDVRHHAFRQRGRGDYGARDGGFGRGFSSRGGDEGQEERVAEHEDIAPPAGHPGRHRGAGLRRGDSRQGDRLHQAQDQRDHGAGDGPAVREDRARHRPRLHLEPPGGRGIRRNRSGRHPSRRGRRGV</sequence>
<name>A0A6J4QVM3_9ACTN</name>
<gene>
    <name evidence="2" type="ORF">AVDCRST_MAG02-877</name>
</gene>
<reference evidence="2" key="1">
    <citation type="submission" date="2020-02" db="EMBL/GenBank/DDBJ databases">
        <authorList>
            <person name="Meier V. D."/>
        </authorList>
    </citation>
    <scope>NUCLEOTIDE SEQUENCE</scope>
    <source>
        <strain evidence="2">AVDCRST_MAG02</strain>
    </source>
</reference>
<evidence type="ECO:0000313" key="2">
    <source>
        <dbReference type="EMBL" id="CAA9450786.1"/>
    </source>
</evidence>
<dbReference type="EC" id="3.4.21.92" evidence="2"/>
<proteinExistence type="predicted"/>
<dbReference type="GO" id="GO:0006508">
    <property type="term" value="P:proteolysis"/>
    <property type="evidence" value="ECO:0007669"/>
    <property type="project" value="UniProtKB-KW"/>
</dbReference>
<keyword evidence="2" id="KW-0645">Protease</keyword>
<protein>
    <submittedName>
        <fullName evidence="2">ATP-dependent Clp protease proteolytic subunit</fullName>
        <ecNumber evidence="2">3.4.21.92</ecNumber>
    </submittedName>
</protein>
<organism evidence="2">
    <name type="scientific">uncultured Rubrobacteraceae bacterium</name>
    <dbReference type="NCBI Taxonomy" id="349277"/>
    <lineage>
        <taxon>Bacteria</taxon>
        <taxon>Bacillati</taxon>
        <taxon>Actinomycetota</taxon>
        <taxon>Rubrobacteria</taxon>
        <taxon>Rubrobacterales</taxon>
        <taxon>Rubrobacteraceae</taxon>
        <taxon>environmental samples</taxon>
    </lineage>
</organism>
<feature type="compositionally biased region" description="Basic and acidic residues" evidence="1">
    <location>
        <begin position="110"/>
        <end position="125"/>
    </location>
</feature>
<feature type="region of interest" description="Disordered" evidence="1">
    <location>
        <begin position="84"/>
        <end position="206"/>
    </location>
</feature>
<dbReference type="EMBL" id="CADCVH010000030">
    <property type="protein sequence ID" value="CAA9450786.1"/>
    <property type="molecule type" value="Genomic_DNA"/>
</dbReference>
<feature type="non-terminal residue" evidence="2">
    <location>
        <position position="1"/>
    </location>
</feature>
<feature type="non-terminal residue" evidence="2">
    <location>
        <position position="206"/>
    </location>
</feature>
<feature type="compositionally biased region" description="Basic and acidic residues" evidence="1">
    <location>
        <begin position="12"/>
        <end position="24"/>
    </location>
</feature>
<feature type="compositionally biased region" description="Basic and acidic residues" evidence="1">
    <location>
        <begin position="141"/>
        <end position="173"/>
    </location>
</feature>
<dbReference type="GO" id="GO:0004252">
    <property type="term" value="F:serine-type endopeptidase activity"/>
    <property type="evidence" value="ECO:0007669"/>
    <property type="project" value="UniProtKB-EC"/>
</dbReference>
<evidence type="ECO:0000256" key="1">
    <source>
        <dbReference type="SAM" id="MobiDB-lite"/>
    </source>
</evidence>
<feature type="region of interest" description="Disordered" evidence="1">
    <location>
        <begin position="1"/>
        <end position="63"/>
    </location>
</feature>
<keyword evidence="2" id="KW-0378">Hydrolase</keyword>
<dbReference type="AlphaFoldDB" id="A0A6J4QVM3"/>
<accession>A0A6J4QVM3</accession>